<organism evidence="4 7">
    <name type="scientific">Durio zibethinus</name>
    <name type="common">Durian</name>
    <dbReference type="NCBI Taxonomy" id="66656"/>
    <lineage>
        <taxon>Eukaryota</taxon>
        <taxon>Viridiplantae</taxon>
        <taxon>Streptophyta</taxon>
        <taxon>Embryophyta</taxon>
        <taxon>Tracheophyta</taxon>
        <taxon>Spermatophyta</taxon>
        <taxon>Magnoliopsida</taxon>
        <taxon>eudicotyledons</taxon>
        <taxon>Gunneridae</taxon>
        <taxon>Pentapetalae</taxon>
        <taxon>rosids</taxon>
        <taxon>malvids</taxon>
        <taxon>Malvales</taxon>
        <taxon>Malvaceae</taxon>
        <taxon>Helicteroideae</taxon>
        <taxon>Durio</taxon>
    </lineage>
</organism>
<evidence type="ECO:0000313" key="4">
    <source>
        <dbReference type="Proteomes" id="UP000515121"/>
    </source>
</evidence>
<protein>
    <submittedName>
        <fullName evidence="5 6">Shikimate O-hydroxycinnamoyltransferase-like</fullName>
    </submittedName>
</protein>
<dbReference type="GeneID" id="111302886"/>
<dbReference type="FunFam" id="3.30.559.10:FF:000008">
    <property type="entry name" value="Tryptamine hydroxycinnamoyl transferase"/>
    <property type="match status" value="1"/>
</dbReference>
<evidence type="ECO:0000256" key="1">
    <source>
        <dbReference type="ARBA" id="ARBA00009861"/>
    </source>
</evidence>
<evidence type="ECO:0000256" key="3">
    <source>
        <dbReference type="ARBA" id="ARBA00023315"/>
    </source>
</evidence>
<keyword evidence="4" id="KW-1185">Reference proteome</keyword>
<gene>
    <name evidence="5 6 7" type="primary">LOC111302886</name>
</gene>
<dbReference type="SUPFAM" id="SSF52777">
    <property type="entry name" value="CoA-dependent acyltransferases"/>
    <property type="match status" value="1"/>
</dbReference>
<dbReference type="PANTHER" id="PTHR31642">
    <property type="entry name" value="TRICHOTHECENE 3-O-ACETYLTRANSFERASE"/>
    <property type="match status" value="1"/>
</dbReference>
<dbReference type="Gene3D" id="3.30.559.10">
    <property type="entry name" value="Chloramphenicol acetyltransferase-like domain"/>
    <property type="match status" value="2"/>
</dbReference>
<dbReference type="AlphaFoldDB" id="A0A6P5ZQ44"/>
<comment type="similarity">
    <text evidence="1">Belongs to the plant acyltransferase family.</text>
</comment>
<evidence type="ECO:0000313" key="5">
    <source>
        <dbReference type="RefSeq" id="XP_022754504.1"/>
    </source>
</evidence>
<dbReference type="FunFam" id="3.30.559.10:FF:000015">
    <property type="entry name" value="Spermidine hydroxycinnamoyl transferase"/>
    <property type="match status" value="1"/>
</dbReference>
<keyword evidence="2" id="KW-0808">Transferase</keyword>
<proteinExistence type="inferred from homology"/>
<sequence>MEITVKGSSMICPAQDTPKERQWISNVDMVMTTYHVPLLFFYKPNGSSDFFKAQVLKEALSKTLVPFYPMAGRLGSDENGRLQIICNAEGVLFIEAETTCAIYDLGDFVPSLKLRQLVPTVDYSGDTSSYPLVMAQVTTFKCGGVSVGIGIHHTLADGTTSFHFINSWSDLARGLSVIREAPLIDRTLLGARVPPTPRFHHVEYDPSPALSTSTSILKLDPDPKPSSVSVFKITFNQLNTLKAKSFKNENAIKCSTNTILTAYIWRCVSKARGLLDDQPTKLHMPINGRPRLHPPLPSGYLGNAIFTASLVALSGNLQSEPFINTIEQIHGALERMDNEYLRSVLDYLQKLPDITAVRRGPQTFQCPNLNVNNLMRFPVYDANFGWGRPIHVGLANVVHEGKIFLFPSPTDDGSLSVVACLETSHMKPFRKHLYEGLVAFDKIRARY</sequence>
<dbReference type="PANTHER" id="PTHR31642:SF188">
    <property type="entry name" value="SHIKIMATE O-HYDROXYCINNAMOYLTRANSFERASE-LIKE"/>
    <property type="match status" value="1"/>
</dbReference>
<reference evidence="5 6" key="1">
    <citation type="submission" date="2025-04" db="UniProtKB">
        <authorList>
            <consortium name="RefSeq"/>
        </authorList>
    </citation>
    <scope>IDENTIFICATION</scope>
    <source>
        <tissue evidence="5 6">Fruit stalk</tissue>
    </source>
</reference>
<accession>A0A6P5ZQ44</accession>
<keyword evidence="3" id="KW-0012">Acyltransferase</keyword>
<dbReference type="Proteomes" id="UP000515121">
    <property type="component" value="Unplaced"/>
</dbReference>
<dbReference type="InterPro" id="IPR050317">
    <property type="entry name" value="Plant_Fungal_Acyltransferase"/>
</dbReference>
<dbReference type="GO" id="GO:0016747">
    <property type="term" value="F:acyltransferase activity, transferring groups other than amino-acyl groups"/>
    <property type="evidence" value="ECO:0007669"/>
    <property type="project" value="TreeGrafter"/>
</dbReference>
<dbReference type="RefSeq" id="XP_022754506.1">
    <property type="nucleotide sequence ID" value="XM_022898771.1"/>
</dbReference>
<evidence type="ECO:0000313" key="7">
    <source>
        <dbReference type="RefSeq" id="XP_022754506.1"/>
    </source>
</evidence>
<dbReference type="OrthoDB" id="671439at2759"/>
<evidence type="ECO:0000256" key="2">
    <source>
        <dbReference type="ARBA" id="ARBA00022679"/>
    </source>
</evidence>
<dbReference type="RefSeq" id="XP_022754504.1">
    <property type="nucleotide sequence ID" value="XM_022898769.1"/>
</dbReference>
<evidence type="ECO:0000313" key="6">
    <source>
        <dbReference type="RefSeq" id="XP_022754505.1"/>
    </source>
</evidence>
<dbReference type="KEGG" id="dzi:111302886"/>
<name>A0A6P5ZQ44_DURZI</name>
<dbReference type="InterPro" id="IPR023213">
    <property type="entry name" value="CAT-like_dom_sf"/>
</dbReference>
<dbReference type="Pfam" id="PF02458">
    <property type="entry name" value="Transferase"/>
    <property type="match status" value="1"/>
</dbReference>
<dbReference type="RefSeq" id="XP_022754505.1">
    <property type="nucleotide sequence ID" value="XM_022898770.1"/>
</dbReference>